<dbReference type="RefSeq" id="YP_009481711.1">
    <property type="nucleotide sequence ID" value="NC_037666.1"/>
</dbReference>
<name>A0A2U7UB76_9VIRU</name>
<feature type="region of interest" description="Disordered" evidence="1">
    <location>
        <begin position="1"/>
        <end position="91"/>
    </location>
</feature>
<proteinExistence type="predicted"/>
<dbReference type="GeneID" id="36842421"/>
<gene>
    <name evidence="2" type="ORF">pneo_cds_101</name>
</gene>
<accession>A0A2U7UB76</accession>
<organism evidence="2">
    <name type="scientific">Pandoravirus neocaledonia</name>
    <dbReference type="NCBI Taxonomy" id="2107708"/>
    <lineage>
        <taxon>Viruses</taxon>
        <taxon>Pandoravirus</taxon>
    </lineage>
</organism>
<feature type="compositionally biased region" description="Basic and acidic residues" evidence="1">
    <location>
        <begin position="77"/>
        <end position="91"/>
    </location>
</feature>
<evidence type="ECO:0000256" key="1">
    <source>
        <dbReference type="SAM" id="MobiDB-lite"/>
    </source>
</evidence>
<dbReference type="EMBL" id="MG011690">
    <property type="protein sequence ID" value="AVK75708.1"/>
    <property type="molecule type" value="Genomic_DNA"/>
</dbReference>
<feature type="compositionally biased region" description="Low complexity" evidence="1">
    <location>
        <begin position="50"/>
        <end position="76"/>
    </location>
</feature>
<protein>
    <submittedName>
        <fullName evidence="2">Uncharacterized protein</fullName>
    </submittedName>
</protein>
<evidence type="ECO:0000313" key="2">
    <source>
        <dbReference type="EMBL" id="AVK75708.1"/>
    </source>
</evidence>
<dbReference type="KEGG" id="vg:36842421"/>
<dbReference type="Proteomes" id="UP000249287">
    <property type="component" value="Segment"/>
</dbReference>
<reference evidence="2" key="1">
    <citation type="journal article" date="2018" name="Nat. Commun.">
        <title>Diversity and evolution of the emerging Pandoraviridae family.</title>
        <authorList>
            <person name="Legendre M."/>
            <person name="Fabre E."/>
            <person name="Poirot O."/>
            <person name="Jeudy S."/>
            <person name="Lartigue A."/>
            <person name="Alempic J.M."/>
            <person name="Beucher L."/>
            <person name="Philippe N."/>
            <person name="Bertaux L."/>
            <person name="Christo-Foroux E."/>
            <person name="Labadie K."/>
            <person name="Coute Y."/>
            <person name="Abergel C."/>
            <person name="Claverie J.M."/>
        </authorList>
    </citation>
    <scope>NUCLEOTIDE SEQUENCE [LARGE SCALE GENOMIC DNA]</scope>
    <source>
        <strain evidence="2">Neocaledonia</strain>
    </source>
</reference>
<sequence length="399" mass="41070">MKEEKRHAHLCARARDSGTGAKRRGARQESRPKGTGRAQKAKARARETKATTARTHTHTRTATLARAPPVASASRAYTKEKRQKESKKERMSTPLVAALAAPVSRPGCVDALALSHPDLYASIYGAGAAGNPLAPGLRAALGGLGTGADCDQVLAALTARKNLIVQGAAEIAGSGMGSLVRQQQRQEALLASDIAAATSGATPLGVSAATRAIDAADELARQACASGWANATREQVNLIYERAEARGIPGARFMTLADVCAAVLEDVARDVAVETAAAVAAQTIAPPLPPLAPSSLYGTPAVPYDGPSFRPQQQPQPLYRVGSAYGAPGAPLPVAADAALSAIGAQAQAYDDVSQQLLLQSQVAATRAAEERARLQQAQRTIASAGDAAGWYGGAPGAW</sequence>